<feature type="coiled-coil region" evidence="1">
    <location>
        <begin position="248"/>
        <end position="361"/>
    </location>
</feature>
<dbReference type="AlphaFoldDB" id="A0A1Y1KAV1"/>
<proteinExistence type="predicted"/>
<feature type="region of interest" description="Disordered" evidence="2">
    <location>
        <begin position="1"/>
        <end position="29"/>
    </location>
</feature>
<reference evidence="4" key="3">
    <citation type="submission" date="2019-08" db="EMBL/GenBank/DDBJ databases">
        <authorList>
            <consortium name="Photinus pyralis genome working group"/>
            <person name="Fallon T.R."/>
            <person name="Sander Lower S.E."/>
            <person name="Weng J.-K."/>
        </authorList>
    </citation>
    <scope>NUCLEOTIDE SEQUENCE</scope>
    <source>
        <strain evidence="4">1611_PpyrPB1</strain>
        <tissue evidence="4">Whole body</tissue>
    </source>
</reference>
<protein>
    <submittedName>
        <fullName evidence="3">Uncharacterized protein</fullName>
    </submittedName>
</protein>
<name>A0A1Y1KAV1_PHOPY</name>
<feature type="region of interest" description="Disordered" evidence="2">
    <location>
        <begin position="51"/>
        <end position="103"/>
    </location>
</feature>
<evidence type="ECO:0000313" key="3">
    <source>
        <dbReference type="EMBL" id="JAV56596.1"/>
    </source>
</evidence>
<evidence type="ECO:0000256" key="2">
    <source>
        <dbReference type="SAM" id="MobiDB-lite"/>
    </source>
</evidence>
<organism evidence="3">
    <name type="scientific">Photinus pyralis</name>
    <name type="common">Common eastern firefly</name>
    <name type="synonym">Lampyris pyralis</name>
    <dbReference type="NCBI Taxonomy" id="7054"/>
    <lineage>
        <taxon>Eukaryota</taxon>
        <taxon>Metazoa</taxon>
        <taxon>Ecdysozoa</taxon>
        <taxon>Arthropoda</taxon>
        <taxon>Hexapoda</taxon>
        <taxon>Insecta</taxon>
        <taxon>Pterygota</taxon>
        <taxon>Neoptera</taxon>
        <taxon>Endopterygota</taxon>
        <taxon>Coleoptera</taxon>
        <taxon>Polyphaga</taxon>
        <taxon>Elateriformia</taxon>
        <taxon>Elateroidea</taxon>
        <taxon>Lampyridae</taxon>
        <taxon>Lampyrinae</taxon>
        <taxon>Photinus</taxon>
    </lineage>
</organism>
<gene>
    <name evidence="4" type="ORF">PPYR_15514</name>
</gene>
<keyword evidence="1" id="KW-0175">Coiled coil</keyword>
<evidence type="ECO:0000313" key="5">
    <source>
        <dbReference type="Proteomes" id="UP000327044"/>
    </source>
</evidence>
<feature type="compositionally biased region" description="Low complexity" evidence="2">
    <location>
        <begin position="56"/>
        <end position="66"/>
    </location>
</feature>
<dbReference type="InParanoid" id="A0A1Y1KAV1"/>
<dbReference type="Proteomes" id="UP000327044">
    <property type="component" value="Unassembled WGS sequence"/>
</dbReference>
<reference evidence="3" key="1">
    <citation type="journal article" date="2016" name="Sci. Rep.">
        <title>Molecular characterization of firefly nuptial gifts: a multi-omics approach sheds light on postcopulatory sexual selection.</title>
        <authorList>
            <person name="Al-Wathiqui N."/>
            <person name="Fallon T.R."/>
            <person name="South A."/>
            <person name="Weng J.K."/>
            <person name="Lewis S.M."/>
        </authorList>
    </citation>
    <scope>NUCLEOTIDE SEQUENCE</scope>
</reference>
<reference evidence="4 5" key="2">
    <citation type="journal article" date="2018" name="Elife">
        <title>Firefly genomes illuminate parallel origins of bioluminescence in beetles.</title>
        <authorList>
            <person name="Fallon T.R."/>
            <person name="Lower S.E."/>
            <person name="Chang C.H."/>
            <person name="Bessho-Uehara M."/>
            <person name="Martin G.J."/>
            <person name="Bewick A.J."/>
            <person name="Behringer M."/>
            <person name="Debat H.J."/>
            <person name="Wong I."/>
            <person name="Day J.C."/>
            <person name="Suvorov A."/>
            <person name="Silva C.J."/>
            <person name="Stanger-Hall K.F."/>
            <person name="Hall D.W."/>
            <person name="Schmitz R.J."/>
            <person name="Nelson D.R."/>
            <person name="Lewis S.M."/>
            <person name="Shigenobu S."/>
            <person name="Bybee S.M."/>
            <person name="Larracuente A.M."/>
            <person name="Oba Y."/>
            <person name="Weng J.K."/>
        </authorList>
    </citation>
    <scope>NUCLEOTIDE SEQUENCE [LARGE SCALE GENOMIC DNA]</scope>
    <source>
        <strain evidence="4">1611_PpyrPB1</strain>
        <tissue evidence="4">Whole body</tissue>
    </source>
</reference>
<evidence type="ECO:0000313" key="4">
    <source>
        <dbReference type="EMBL" id="KAB0790160.1"/>
    </source>
</evidence>
<evidence type="ECO:0000256" key="1">
    <source>
        <dbReference type="SAM" id="Coils"/>
    </source>
</evidence>
<accession>A0A1Y1KAV1</accession>
<sequence>MEVEKRKLYLELPENVSATSHSASPVNELPTEIKDIYDSIYGNVQSKLEYYESRSRSNSRSSSKSSTPTSDNRPIFHYSKSHQEELKKNEVTPPTTPLRQLSSESAPTLDLLKDCSMPCSKCEKTKFVKDRTEILSEINTNFKLELANVKKHLKTEIEKNNALNFEIANIEHALETYYEEAKYQKNTISVLYTSLKNFTRHEGTYTYKRIKAISDYVETLKAKLQHQDRIIRDNFVENPYTTDMMMKYESLVQQIDVLSIENQELKNDIRRKADEEVEIIKELNRQKFKVEERCKELESFHKREMLGKDAFIAALREEHEAKDGEVETALERKVEEMAAMKKTYEAKIANYKDEIAIVYRRWRNDVSERGGSDSFNTI</sequence>
<feature type="compositionally biased region" description="Polar residues" evidence="2">
    <location>
        <begin position="16"/>
        <end position="25"/>
    </location>
</feature>
<feature type="compositionally biased region" description="Basic and acidic residues" evidence="2">
    <location>
        <begin position="81"/>
        <end position="90"/>
    </location>
</feature>
<keyword evidence="5" id="KW-1185">Reference proteome</keyword>
<dbReference type="EMBL" id="VVIM01001797">
    <property type="protein sequence ID" value="KAB0790160.1"/>
    <property type="molecule type" value="Genomic_DNA"/>
</dbReference>
<dbReference type="EMBL" id="GEZM01092326">
    <property type="protein sequence ID" value="JAV56596.1"/>
    <property type="molecule type" value="Transcribed_RNA"/>
</dbReference>